<dbReference type="STRING" id="1093900.A0A507APH3"/>
<organism evidence="7 8">
    <name type="scientific">Thyridium curvatum</name>
    <dbReference type="NCBI Taxonomy" id="1093900"/>
    <lineage>
        <taxon>Eukaryota</taxon>
        <taxon>Fungi</taxon>
        <taxon>Dikarya</taxon>
        <taxon>Ascomycota</taxon>
        <taxon>Pezizomycotina</taxon>
        <taxon>Sordariomycetes</taxon>
        <taxon>Sordariomycetidae</taxon>
        <taxon>Thyridiales</taxon>
        <taxon>Thyridiaceae</taxon>
        <taxon>Thyridium</taxon>
    </lineage>
</organism>
<sequence length="539" mass="57231">MQKGVPICIMSRSSACAAELAMTECRLSDEPKDDTDLELGVCTDEQEAPRTMDQSVSMGMGRPLPPLPGNPEDYTVEFDGPDDPEHPYNWNRSNKYADRYPLHPCSATYIAALASAIFAPAAPAASAELDVSAEVGALGTALYVLGFAAGPVLWAPASELRGRRLPLAASTLLGGAFGLGAAAAKDAPALAVCRFFAGACGAGPLAVVPGVLADLYDDASRGAAVSLYALCVFGGPSTAPLVGGFVTVASGGWRWALYVPAILSLACGAACLAFLRETYAPRLLVARAAALRGRTGNWAVHARHERVEVEPWVLVDKYFSRPVRMLVTEPTILLVSLYMSFIYGLVYCLLGAYPLVFEGIYGMKPGVGGLPFLGLLVGQAAAVGVIVSRQKAYVSKLRANNNVPIPEWRLGPPLVGAPIFALGIFWFGWTAYTGNIHWAVPTVAGVFIGFGNVSVFLPCFNYIVDAYLPFAASAVAANIILRSAVAAGFPLFSKQMFQNLGVQWAATLLGCLAAVMIPIPYAFRVYGPRLRKKSRLLRE</sequence>
<feature type="transmembrane region" description="Helical" evidence="5">
    <location>
        <begin position="167"/>
        <end position="184"/>
    </location>
</feature>
<comment type="caution">
    <text evidence="7">The sequence shown here is derived from an EMBL/GenBank/DDBJ whole genome shotgun (WGS) entry which is preliminary data.</text>
</comment>
<dbReference type="InterPro" id="IPR020846">
    <property type="entry name" value="MFS_dom"/>
</dbReference>
<evidence type="ECO:0000256" key="4">
    <source>
        <dbReference type="ARBA" id="ARBA00023136"/>
    </source>
</evidence>
<keyword evidence="3 5" id="KW-1133">Transmembrane helix</keyword>
<feature type="transmembrane region" description="Helical" evidence="5">
    <location>
        <begin position="227"/>
        <end position="249"/>
    </location>
</feature>
<evidence type="ECO:0000313" key="8">
    <source>
        <dbReference type="Proteomes" id="UP000319257"/>
    </source>
</evidence>
<feature type="transmembrane region" description="Helical" evidence="5">
    <location>
        <begin position="196"/>
        <end position="215"/>
    </location>
</feature>
<name>A0A507APH3_9PEZI</name>
<dbReference type="SUPFAM" id="SSF103473">
    <property type="entry name" value="MFS general substrate transporter"/>
    <property type="match status" value="1"/>
</dbReference>
<feature type="transmembrane region" description="Helical" evidence="5">
    <location>
        <begin position="504"/>
        <end position="523"/>
    </location>
</feature>
<evidence type="ECO:0000259" key="6">
    <source>
        <dbReference type="PROSITE" id="PS50850"/>
    </source>
</evidence>
<dbReference type="AlphaFoldDB" id="A0A507APH3"/>
<accession>A0A507APH3</accession>
<feature type="transmembrane region" description="Helical" evidence="5">
    <location>
        <begin position="438"/>
        <end position="460"/>
    </location>
</feature>
<evidence type="ECO:0000313" key="7">
    <source>
        <dbReference type="EMBL" id="TPX12745.1"/>
    </source>
</evidence>
<dbReference type="GO" id="GO:0022857">
    <property type="term" value="F:transmembrane transporter activity"/>
    <property type="evidence" value="ECO:0007669"/>
    <property type="project" value="InterPro"/>
</dbReference>
<keyword evidence="8" id="KW-1185">Reference proteome</keyword>
<evidence type="ECO:0000256" key="2">
    <source>
        <dbReference type="ARBA" id="ARBA00022692"/>
    </source>
</evidence>
<feature type="transmembrane region" description="Helical" evidence="5">
    <location>
        <begin position="255"/>
        <end position="275"/>
    </location>
</feature>
<dbReference type="Proteomes" id="UP000319257">
    <property type="component" value="Unassembled WGS sequence"/>
</dbReference>
<feature type="transmembrane region" description="Helical" evidence="5">
    <location>
        <begin position="331"/>
        <end position="356"/>
    </location>
</feature>
<dbReference type="PANTHER" id="PTHR23502">
    <property type="entry name" value="MAJOR FACILITATOR SUPERFAMILY"/>
    <property type="match status" value="1"/>
</dbReference>
<gene>
    <name evidence="7" type="ORF">E0L32_000922</name>
</gene>
<dbReference type="EMBL" id="SKBQ01000003">
    <property type="protein sequence ID" value="TPX12745.1"/>
    <property type="molecule type" value="Genomic_DNA"/>
</dbReference>
<feature type="transmembrane region" description="Helical" evidence="5">
    <location>
        <begin position="102"/>
        <end position="123"/>
    </location>
</feature>
<dbReference type="RefSeq" id="XP_030994456.1">
    <property type="nucleotide sequence ID" value="XM_031144177.1"/>
</dbReference>
<feature type="transmembrane region" description="Helical" evidence="5">
    <location>
        <begin position="408"/>
        <end position="432"/>
    </location>
</feature>
<evidence type="ECO:0000256" key="5">
    <source>
        <dbReference type="SAM" id="Phobius"/>
    </source>
</evidence>
<comment type="subcellular location">
    <subcellularLocation>
        <location evidence="1">Membrane</location>
        <topology evidence="1">Multi-pass membrane protein</topology>
    </subcellularLocation>
</comment>
<dbReference type="OrthoDB" id="9986881at2759"/>
<dbReference type="InterPro" id="IPR011701">
    <property type="entry name" value="MFS"/>
</dbReference>
<keyword evidence="4 5" id="KW-0472">Membrane</keyword>
<dbReference type="FunCoup" id="A0A507APH3">
    <property type="interactions" value="63"/>
</dbReference>
<evidence type="ECO:0000256" key="1">
    <source>
        <dbReference type="ARBA" id="ARBA00004141"/>
    </source>
</evidence>
<feature type="domain" description="Major facilitator superfamily (MFS) profile" evidence="6">
    <location>
        <begin position="100"/>
        <end position="539"/>
    </location>
</feature>
<dbReference type="PANTHER" id="PTHR23502:SF138">
    <property type="entry name" value="MAJOR FACILITATOR SUPERFAMILY (MFS) PROFILE DOMAIN-CONTAINING PROTEIN-RELATED"/>
    <property type="match status" value="1"/>
</dbReference>
<reference evidence="7 8" key="1">
    <citation type="submission" date="2019-06" db="EMBL/GenBank/DDBJ databases">
        <title>Draft genome sequence of the filamentous fungus Phialemoniopsis curvata isolated from diesel fuel.</title>
        <authorList>
            <person name="Varaljay V.A."/>
            <person name="Lyon W.J."/>
            <person name="Crouch A.L."/>
            <person name="Drake C.E."/>
            <person name="Hollomon J.M."/>
            <person name="Nadeau L.J."/>
            <person name="Nunn H.S."/>
            <person name="Stevenson B.S."/>
            <person name="Bojanowski C.L."/>
            <person name="Crookes-Goodson W.J."/>
        </authorList>
    </citation>
    <scope>NUCLEOTIDE SEQUENCE [LARGE SCALE GENOMIC DNA]</scope>
    <source>
        <strain evidence="7 8">D216</strain>
    </source>
</reference>
<dbReference type="InterPro" id="IPR036259">
    <property type="entry name" value="MFS_trans_sf"/>
</dbReference>
<protein>
    <recommendedName>
        <fullName evidence="6">Major facilitator superfamily (MFS) profile domain-containing protein</fullName>
    </recommendedName>
</protein>
<evidence type="ECO:0000256" key="3">
    <source>
        <dbReference type="ARBA" id="ARBA00022989"/>
    </source>
</evidence>
<feature type="transmembrane region" description="Helical" evidence="5">
    <location>
        <begin position="467"/>
        <end position="492"/>
    </location>
</feature>
<dbReference type="Pfam" id="PF07690">
    <property type="entry name" value="MFS_1"/>
    <property type="match status" value="1"/>
</dbReference>
<dbReference type="GO" id="GO:0005886">
    <property type="term" value="C:plasma membrane"/>
    <property type="evidence" value="ECO:0007669"/>
    <property type="project" value="TreeGrafter"/>
</dbReference>
<proteinExistence type="predicted"/>
<dbReference type="PROSITE" id="PS50850">
    <property type="entry name" value="MFS"/>
    <property type="match status" value="1"/>
</dbReference>
<feature type="transmembrane region" description="Helical" evidence="5">
    <location>
        <begin position="368"/>
        <end position="387"/>
    </location>
</feature>
<dbReference type="GeneID" id="41968369"/>
<dbReference type="CDD" id="cd17323">
    <property type="entry name" value="MFS_Tpo1_MDR_like"/>
    <property type="match status" value="1"/>
</dbReference>
<dbReference type="Gene3D" id="1.20.1250.20">
    <property type="entry name" value="MFS general substrate transporter like domains"/>
    <property type="match status" value="1"/>
</dbReference>
<dbReference type="FunFam" id="1.20.1250.20:FF:000011">
    <property type="entry name" value="MFS multidrug transporter, putative"/>
    <property type="match status" value="1"/>
</dbReference>
<feature type="transmembrane region" description="Helical" evidence="5">
    <location>
        <begin position="135"/>
        <end position="155"/>
    </location>
</feature>
<dbReference type="InParanoid" id="A0A507APH3"/>
<keyword evidence="2 5" id="KW-0812">Transmembrane</keyword>